<dbReference type="EMBL" id="BARS01028161">
    <property type="protein sequence ID" value="GAG05221.1"/>
    <property type="molecule type" value="Genomic_DNA"/>
</dbReference>
<feature type="transmembrane region" description="Helical" evidence="1">
    <location>
        <begin position="55"/>
        <end position="72"/>
    </location>
</feature>
<reference evidence="2" key="1">
    <citation type="journal article" date="2014" name="Front. Microbiol.">
        <title>High frequency of phylogenetically diverse reductive dehalogenase-homologous genes in deep subseafloor sedimentary metagenomes.</title>
        <authorList>
            <person name="Kawai M."/>
            <person name="Futagami T."/>
            <person name="Toyoda A."/>
            <person name="Takaki Y."/>
            <person name="Nishi S."/>
            <person name="Hori S."/>
            <person name="Arai W."/>
            <person name="Tsubouchi T."/>
            <person name="Morono Y."/>
            <person name="Uchiyama I."/>
            <person name="Ito T."/>
            <person name="Fujiyama A."/>
            <person name="Inagaki F."/>
            <person name="Takami H."/>
        </authorList>
    </citation>
    <scope>NUCLEOTIDE SEQUENCE</scope>
    <source>
        <strain evidence="2">Expedition CK06-06</strain>
    </source>
</reference>
<keyword evidence="1" id="KW-1133">Transmembrane helix</keyword>
<evidence type="ECO:0008006" key="3">
    <source>
        <dbReference type="Google" id="ProtNLM"/>
    </source>
</evidence>
<protein>
    <recommendedName>
        <fullName evidence="3">Phosphatidate cytidylyltransferase</fullName>
    </recommendedName>
</protein>
<feature type="transmembrane region" description="Helical" evidence="1">
    <location>
        <begin position="92"/>
        <end position="108"/>
    </location>
</feature>
<name>X0VXJ2_9ZZZZ</name>
<organism evidence="2">
    <name type="scientific">marine sediment metagenome</name>
    <dbReference type="NCBI Taxonomy" id="412755"/>
    <lineage>
        <taxon>unclassified sequences</taxon>
        <taxon>metagenomes</taxon>
        <taxon>ecological metagenomes</taxon>
    </lineage>
</organism>
<keyword evidence="1" id="KW-0472">Membrane</keyword>
<gene>
    <name evidence="2" type="ORF">S01H1_44162</name>
</gene>
<comment type="caution">
    <text evidence="2">The sequence shown here is derived from an EMBL/GenBank/DDBJ whole genome shotgun (WGS) entry which is preliminary data.</text>
</comment>
<keyword evidence="1" id="KW-0812">Transmembrane</keyword>
<proteinExistence type="predicted"/>
<accession>X0VXJ2</accession>
<sequence>MLKKRVATAVCLLPVVVVVVWFDKPLPWLTIFVAIWGVLAALEFYKAVSTSKQKVLPLTIFGLILSLLFIISRDSQLLNILGKSFDTGLINPVLLAATAVLPFIWLLLQRRGD</sequence>
<evidence type="ECO:0000313" key="2">
    <source>
        <dbReference type="EMBL" id="GAG05221.1"/>
    </source>
</evidence>
<feature type="non-terminal residue" evidence="2">
    <location>
        <position position="113"/>
    </location>
</feature>
<dbReference type="AlphaFoldDB" id="X0VXJ2"/>
<evidence type="ECO:0000256" key="1">
    <source>
        <dbReference type="SAM" id="Phobius"/>
    </source>
</evidence>
<feature type="transmembrane region" description="Helical" evidence="1">
    <location>
        <begin position="28"/>
        <end position="48"/>
    </location>
</feature>